<comment type="subcellular location">
    <subcellularLocation>
        <location evidence="1">Cytoplasm</location>
    </subcellularLocation>
</comment>
<keyword evidence="11" id="KW-1185">Reference proteome</keyword>
<dbReference type="AlphaFoldDB" id="A0A6L4X2I1"/>
<evidence type="ECO:0000256" key="3">
    <source>
        <dbReference type="ARBA" id="ARBA00022490"/>
    </source>
</evidence>
<dbReference type="GO" id="GO:0005737">
    <property type="term" value="C:cytoplasm"/>
    <property type="evidence" value="ECO:0007669"/>
    <property type="project" value="UniProtKB-SubCell"/>
</dbReference>
<dbReference type="OrthoDB" id="5198800at2"/>
<dbReference type="GO" id="GO:0051301">
    <property type="term" value="P:cell division"/>
    <property type="evidence" value="ECO:0007669"/>
    <property type="project" value="UniProtKB-KW"/>
</dbReference>
<comment type="caution">
    <text evidence="8">The sequence shown here is derived from an EMBL/GenBank/DDBJ whole genome shotgun (WGS) entry which is preliminary data.</text>
</comment>
<dbReference type="EMBL" id="WHZX01000001">
    <property type="protein sequence ID" value="NEG71037.1"/>
    <property type="molecule type" value="Genomic_DNA"/>
</dbReference>
<reference evidence="8 11" key="2">
    <citation type="submission" date="2019-10" db="EMBL/GenBank/DDBJ databases">
        <title>Characterization of the phylogenetic diversity of two novel species belonging to the genus Bifidobacterium: Bifidobacterium cebidarum sp. nov. and Bifidobacterium leontopitheci sp. nov.</title>
        <authorList>
            <person name="Lugli G.A."/>
            <person name="Duranti S."/>
            <person name="Milani C."/>
            <person name="Turroni F."/>
            <person name="Ventura M."/>
        </authorList>
    </citation>
    <scope>NUCLEOTIDE SEQUENCE [LARGE SCALE GENOMIC DNA]</scope>
    <source>
        <strain evidence="8 11">DSM 100688</strain>
    </source>
</reference>
<evidence type="ECO:0000256" key="2">
    <source>
        <dbReference type="ARBA" id="ARBA00018787"/>
    </source>
</evidence>
<dbReference type="InterPro" id="IPR007793">
    <property type="entry name" value="DivIVA_fam"/>
</dbReference>
<dbReference type="Proteomes" id="UP000469943">
    <property type="component" value="Unassembled WGS sequence"/>
</dbReference>
<dbReference type="Proteomes" id="UP000482084">
    <property type="component" value="Unassembled WGS sequence"/>
</dbReference>
<dbReference type="NCBIfam" id="TIGR03544">
    <property type="entry name" value="DivI1A_domain"/>
    <property type="match status" value="1"/>
</dbReference>
<dbReference type="RefSeq" id="WP_152357498.1">
    <property type="nucleotide sequence ID" value="NZ_WBSM01000001.1"/>
</dbReference>
<keyword evidence="5" id="KW-0175">Coiled coil</keyword>
<proteinExistence type="predicted"/>
<evidence type="ECO:0000256" key="1">
    <source>
        <dbReference type="ARBA" id="ARBA00004496"/>
    </source>
</evidence>
<sequence>MATTVSPRDVREKKFTTRGLLWSGDWYRADEVDEFLDQVAATLELVGADNIRLTRRLKLRERNES</sequence>
<accession>A0A6L4X2I1</accession>
<evidence type="ECO:0000313" key="9">
    <source>
        <dbReference type="EMBL" id="NEG71037.1"/>
    </source>
</evidence>
<evidence type="ECO:0000313" key="8">
    <source>
        <dbReference type="EMBL" id="KAB8289339.1"/>
    </source>
</evidence>
<dbReference type="Pfam" id="PF05103">
    <property type="entry name" value="DivIVA"/>
    <property type="match status" value="1"/>
</dbReference>
<evidence type="ECO:0000313" key="10">
    <source>
        <dbReference type="Proteomes" id="UP000469943"/>
    </source>
</evidence>
<evidence type="ECO:0000256" key="4">
    <source>
        <dbReference type="ARBA" id="ARBA00022618"/>
    </source>
</evidence>
<keyword evidence="6" id="KW-0131">Cell cycle</keyword>
<gene>
    <name evidence="8" type="ORF">DSM100688_0419</name>
    <name evidence="9" type="ORF">GFD24_02105</name>
</gene>
<keyword evidence="4" id="KW-0132">Cell division</keyword>
<organism evidence="8 11">
    <name type="scientific">Bifidobacterium ramosum</name>
    <dbReference type="NCBI Taxonomy" id="1798158"/>
    <lineage>
        <taxon>Bacteria</taxon>
        <taxon>Bacillati</taxon>
        <taxon>Actinomycetota</taxon>
        <taxon>Actinomycetes</taxon>
        <taxon>Bifidobacteriales</taxon>
        <taxon>Bifidobacteriaceae</taxon>
        <taxon>Bifidobacterium</taxon>
    </lineage>
</organism>
<evidence type="ECO:0000256" key="6">
    <source>
        <dbReference type="ARBA" id="ARBA00023306"/>
    </source>
</evidence>
<protein>
    <recommendedName>
        <fullName evidence="2">Cell wall synthesis protein Wag31</fullName>
    </recommendedName>
    <alternativeName>
        <fullName evidence="7">Antigen 84</fullName>
    </alternativeName>
</protein>
<evidence type="ECO:0000256" key="7">
    <source>
        <dbReference type="ARBA" id="ARBA00031737"/>
    </source>
</evidence>
<dbReference type="EMBL" id="WBSM01000001">
    <property type="protein sequence ID" value="KAB8289339.1"/>
    <property type="molecule type" value="Genomic_DNA"/>
</dbReference>
<evidence type="ECO:0000256" key="5">
    <source>
        <dbReference type="ARBA" id="ARBA00023054"/>
    </source>
</evidence>
<dbReference type="InterPro" id="IPR019933">
    <property type="entry name" value="DivIVA_domain"/>
</dbReference>
<evidence type="ECO:0000313" key="11">
    <source>
        <dbReference type="Proteomes" id="UP000482084"/>
    </source>
</evidence>
<name>A0A6L4X2I1_9BIFI</name>
<dbReference type="Gene3D" id="6.10.250.660">
    <property type="match status" value="1"/>
</dbReference>
<reference evidence="9 10" key="1">
    <citation type="submission" date="2019-10" db="EMBL/GenBank/DDBJ databases">
        <title>Bifidobacterium from non-human primates.</title>
        <authorList>
            <person name="Modesto M."/>
        </authorList>
    </citation>
    <scope>NUCLEOTIDE SEQUENCE [LARGE SCALE GENOMIC DNA]</scope>
    <source>
        <strain evidence="9 10">TREM</strain>
    </source>
</reference>
<keyword evidence="3" id="KW-0963">Cytoplasm</keyword>